<evidence type="ECO:0008006" key="3">
    <source>
        <dbReference type="Google" id="ProtNLM"/>
    </source>
</evidence>
<proteinExistence type="predicted"/>
<evidence type="ECO:0000313" key="1">
    <source>
        <dbReference type="EMBL" id="MBL0388125.1"/>
    </source>
</evidence>
<dbReference type="RefSeq" id="WP_201636802.1">
    <property type="nucleotide sequence ID" value="NZ_JAEQNB010000005.1"/>
</dbReference>
<comment type="caution">
    <text evidence="1">The sequence shown here is derived from an EMBL/GenBank/DDBJ whole genome shotgun (WGS) entry which is preliminary data.</text>
</comment>
<dbReference type="Proteomes" id="UP000602284">
    <property type="component" value="Unassembled WGS sequence"/>
</dbReference>
<dbReference type="EMBL" id="JAEQNB010000005">
    <property type="protein sequence ID" value="MBL0388125.1"/>
    <property type="molecule type" value="Genomic_DNA"/>
</dbReference>
<reference evidence="1 2" key="1">
    <citation type="submission" date="2021-01" db="EMBL/GenBank/DDBJ databases">
        <title>Tumebacillus sp. strain ITR2 16S ribosomal RNA gene Genome sequencing and assembly.</title>
        <authorList>
            <person name="Kang M."/>
        </authorList>
    </citation>
    <scope>NUCLEOTIDE SEQUENCE [LARGE SCALE GENOMIC DNA]</scope>
    <source>
        <strain evidence="1 2">ITR2</strain>
    </source>
</reference>
<sequence length="254" mass="27386">MSEFKGLFVVQLVDSVSYGPPAGGTDVFVEVEGAVKKPLRKPNGMFVFTDVPPGPRRVFVRAGRYHVQSFTVSAETLNPKYPVVVVPLAPLPSYPFGDGVTLVRASVRDSAGRVMAGVPVRAVVVSDVSARARLAKDAPSGSLDVSLARVAGRLQVGERLWLPGESCIVYEVGADNRSFSLQEPLANAFKRQSKLMPCVESQSDERGEVVLPFGNCRSAAFDVQVQVLQGKSELKEVRVEEGRTMNLGVITIEP</sequence>
<keyword evidence="2" id="KW-1185">Reference proteome</keyword>
<gene>
    <name evidence="1" type="ORF">JJB07_16025</name>
</gene>
<accession>A0ABS1JD08</accession>
<protein>
    <recommendedName>
        <fullName evidence="3">Carboxypeptidase regulatory-like domain-containing protein</fullName>
    </recommendedName>
</protein>
<organism evidence="1 2">
    <name type="scientific">Tumebacillus amylolyticus</name>
    <dbReference type="NCBI Taxonomy" id="2801339"/>
    <lineage>
        <taxon>Bacteria</taxon>
        <taxon>Bacillati</taxon>
        <taxon>Bacillota</taxon>
        <taxon>Bacilli</taxon>
        <taxon>Bacillales</taxon>
        <taxon>Alicyclobacillaceae</taxon>
        <taxon>Tumebacillus</taxon>
    </lineage>
</organism>
<name>A0ABS1JD08_9BACL</name>
<evidence type="ECO:0000313" key="2">
    <source>
        <dbReference type="Proteomes" id="UP000602284"/>
    </source>
</evidence>